<dbReference type="InterPro" id="IPR055803">
    <property type="entry name" value="DUF7379"/>
</dbReference>
<dbReference type="Proteomes" id="UP000525686">
    <property type="component" value="Unassembled WGS sequence"/>
</dbReference>
<evidence type="ECO:0000313" key="5">
    <source>
        <dbReference type="Proteomes" id="UP000320857"/>
    </source>
</evidence>
<reference evidence="6 7" key="2">
    <citation type="submission" date="2020-05" db="EMBL/GenBank/DDBJ databases">
        <title>Classification of alakaliphilic streptomycetes isolated from an alkaline soil next to Lonar Crater, India and a proposal for the recognition of Streptomyces alkaliterrae sp. nov.</title>
        <authorList>
            <person name="Golinska P."/>
        </authorList>
    </citation>
    <scope>NUCLEOTIDE SEQUENCE [LARGE SCALE GENOMIC DNA]</scope>
    <source>
        <strain evidence="7">OF3</strain>
        <strain evidence="6">OF8</strain>
    </source>
</reference>
<dbReference type="EMBL" id="JABJXA010000034">
    <property type="protein sequence ID" value="MBB1258823.1"/>
    <property type="molecule type" value="Genomic_DNA"/>
</dbReference>
<dbReference type="PANTHER" id="PTHR37946:SF1">
    <property type="entry name" value="SLL1969 PROTEIN"/>
    <property type="match status" value="1"/>
</dbReference>
<evidence type="ECO:0000313" key="4">
    <source>
        <dbReference type="EMBL" id="MQS03068.1"/>
    </source>
</evidence>
<dbReference type="Proteomes" id="UP000320857">
    <property type="component" value="Unassembled WGS sequence"/>
</dbReference>
<organism evidence="4 5">
    <name type="scientific">Streptomyces alkaliterrae</name>
    <dbReference type="NCBI Taxonomy" id="2213162"/>
    <lineage>
        <taxon>Bacteria</taxon>
        <taxon>Bacillati</taxon>
        <taxon>Actinomycetota</taxon>
        <taxon>Actinomycetes</taxon>
        <taxon>Kitasatosporales</taxon>
        <taxon>Streptomycetaceae</taxon>
        <taxon>Streptomyces</taxon>
    </lineage>
</organism>
<proteinExistence type="predicted"/>
<keyword evidence="4" id="KW-0378">Hydrolase</keyword>
<gene>
    <name evidence="4" type="ORF">FNX44_014540</name>
    <name evidence="2" type="ORF">H3146_05625</name>
    <name evidence="3" type="ORF">H3147_08255</name>
</gene>
<dbReference type="InterPro" id="IPR029058">
    <property type="entry name" value="AB_hydrolase_fold"/>
</dbReference>
<dbReference type="EMBL" id="VJYK02000136">
    <property type="protein sequence ID" value="MQS03068.1"/>
    <property type="molecule type" value="Genomic_DNA"/>
</dbReference>
<evidence type="ECO:0000313" key="3">
    <source>
        <dbReference type="EMBL" id="MBB1258823.1"/>
    </source>
</evidence>
<keyword evidence="5" id="KW-1185">Reference proteome</keyword>
<comment type="caution">
    <text evidence="4">The sequence shown here is derived from an EMBL/GenBank/DDBJ whole genome shotgun (WGS) entry which is preliminary data.</text>
</comment>
<evidence type="ECO:0000313" key="2">
    <source>
        <dbReference type="EMBL" id="MBB1252846.1"/>
    </source>
</evidence>
<feature type="domain" description="DUF7379" evidence="1">
    <location>
        <begin position="60"/>
        <end position="152"/>
    </location>
</feature>
<dbReference type="EMBL" id="JABJWZ010000030">
    <property type="protein sequence ID" value="MBB1252846.1"/>
    <property type="molecule type" value="Genomic_DNA"/>
</dbReference>
<sequence length="257" mass="27763">MREPALVRAMRVTALEATALAGHLLLYPTGLRRDAPVPVPPEGFRGPRPVLLLHGFVDNRSVFTLLRLSLLRNGWQAVAGVNYSPFTTDLRAAAQALLAEIDAVRERTGHPRVDVVSHSLGGLVARYAVQRLGGHRRVHTLVTLGTPHQGTDAGVLLSVHPLVRQIRPGSPVLSELTEPTPGCDTRFVSFWSDHDPVMNPTGTARLDHPDLSVREVPVHGVGHLAMPAHWAVIARIRQELVDPGVGPAVQDARGDVA</sequence>
<evidence type="ECO:0000313" key="6">
    <source>
        <dbReference type="Proteomes" id="UP000517765"/>
    </source>
</evidence>
<dbReference type="PANTHER" id="PTHR37946">
    <property type="entry name" value="SLL1969 PROTEIN"/>
    <property type="match status" value="1"/>
</dbReference>
<dbReference type="OrthoDB" id="8871309at2"/>
<protein>
    <submittedName>
        <fullName evidence="4">Alpha/beta fold hydrolase</fullName>
    </submittedName>
</protein>
<name>A0A5P0YS17_9ACTN</name>
<dbReference type="Proteomes" id="UP000517765">
    <property type="component" value="Unassembled WGS sequence"/>
</dbReference>
<evidence type="ECO:0000313" key="7">
    <source>
        <dbReference type="Proteomes" id="UP000525686"/>
    </source>
</evidence>
<dbReference type="SUPFAM" id="SSF53474">
    <property type="entry name" value="alpha/beta-Hydrolases"/>
    <property type="match status" value="1"/>
</dbReference>
<evidence type="ECO:0000259" key="1">
    <source>
        <dbReference type="Pfam" id="PF24096"/>
    </source>
</evidence>
<dbReference type="RefSeq" id="WP_143648651.1">
    <property type="nucleotide sequence ID" value="NZ_JABJWZ010000030.1"/>
</dbReference>
<dbReference type="Gene3D" id="3.40.50.1820">
    <property type="entry name" value="alpha/beta hydrolase"/>
    <property type="match status" value="1"/>
</dbReference>
<accession>A0A5P0YS17</accession>
<reference evidence="2" key="3">
    <citation type="journal article" name="Syst. Appl. Microbiol.">
        <title>Streptomyces alkaliterrae sp. nov., isolated from an alkaline soil, and emended descriptions of Streptomyces alkaliphilus, Streptomyces calidiresistens and Streptomyces durbertensis.</title>
        <authorList>
            <person name="Swiecimska M."/>
            <person name="Golinska P."/>
            <person name="Nouioui I."/>
            <person name="Wypij M."/>
            <person name="Rai M."/>
            <person name="Sangal V."/>
            <person name="Goodfellow M."/>
        </authorList>
    </citation>
    <scope>NUCLEOTIDE SEQUENCE</scope>
    <source>
        <strain evidence="2">OF3</strain>
        <strain evidence="3">OF8</strain>
    </source>
</reference>
<reference evidence="4 5" key="1">
    <citation type="submission" date="2019-10" db="EMBL/GenBank/DDBJ databases">
        <title>Streptomyces sp. nov., a novel actinobacterium isolated from alkaline environment.</title>
        <authorList>
            <person name="Golinska P."/>
        </authorList>
    </citation>
    <scope>NUCLEOTIDE SEQUENCE [LARGE SCALE GENOMIC DNA]</scope>
    <source>
        <strain evidence="4 5">OF1</strain>
    </source>
</reference>
<dbReference type="GO" id="GO:0016787">
    <property type="term" value="F:hydrolase activity"/>
    <property type="evidence" value="ECO:0007669"/>
    <property type="project" value="UniProtKB-KW"/>
</dbReference>
<dbReference type="Pfam" id="PF24096">
    <property type="entry name" value="DUF7379"/>
    <property type="match status" value="1"/>
</dbReference>
<dbReference type="AlphaFoldDB" id="A0A5P0YS17"/>